<evidence type="ECO:0000256" key="1">
    <source>
        <dbReference type="SAM" id="Phobius"/>
    </source>
</evidence>
<keyword evidence="1" id="KW-0812">Transmembrane</keyword>
<keyword evidence="1" id="KW-1133">Transmembrane helix</keyword>
<dbReference type="RefSeq" id="WP_338097782.1">
    <property type="nucleotide sequence ID" value="NZ_CP131061.1"/>
</dbReference>
<dbReference type="GeneID" id="89229063"/>
<accession>A0AA96V8Y8</accession>
<dbReference type="EMBL" id="CP131061">
    <property type="protein sequence ID" value="WNY27825.1"/>
    <property type="molecule type" value="Genomic_DNA"/>
</dbReference>
<protein>
    <submittedName>
        <fullName evidence="2">Uncharacterized protein</fullName>
    </submittedName>
</protein>
<keyword evidence="1" id="KW-0472">Membrane</keyword>
<gene>
    <name evidence="2" type="ORF">MsAm2_16390</name>
</gene>
<dbReference type="Proteomes" id="UP001304970">
    <property type="component" value="Chromosome"/>
</dbReference>
<feature type="transmembrane region" description="Helical" evidence="1">
    <location>
        <begin position="72"/>
        <end position="93"/>
    </location>
</feature>
<sequence length="306" mass="36066">MKVIIFFLLIDLIFVFYFASRKNFIIIPNRRFDSILSRALFLFPSFSFIWLLSLIFVFHYDDLFSYPITIQLILKYPVLLSPIAIELFVILFFKKFILRSDFPFEFQPNFMSYDLYVFTPVISIIDARIFTSLKEVESLYDSHKEITISKSDVKGVSLAYTKRGEIIISEEVLEIFNKNNLTGFQALPVQYSDQNHQNKKSKTDLNIQYFQIITTRAMPPFSKKSTKKVGYSAERIVYDGDICYEKKVLLESFDFNRSFETIGPKDMIGYFPQSYWILSRRVVEILINELNQPKKDFKPVILVDEE</sequence>
<evidence type="ECO:0000313" key="3">
    <source>
        <dbReference type="Proteomes" id="UP001304970"/>
    </source>
</evidence>
<feature type="transmembrane region" description="Helical" evidence="1">
    <location>
        <begin position="39"/>
        <end position="60"/>
    </location>
</feature>
<reference evidence="2 3" key="1">
    <citation type="submission" date="2023-07" db="EMBL/GenBank/DDBJ databases">
        <title>Closed genome sequence of Methanosarcinaceae archaeon Am2.</title>
        <authorList>
            <person name="Poehlein A."/>
            <person name="Protasov E."/>
            <person name="Platt K."/>
            <person name="Reeh H."/>
            <person name="Daniel R."/>
            <person name="Brune A."/>
        </authorList>
    </citation>
    <scope>NUCLEOTIDE SEQUENCE [LARGE SCALE GENOMIC DNA]</scope>
    <source>
        <strain evidence="2 3">Am2</strain>
    </source>
</reference>
<organism evidence="2 3">
    <name type="scientific">Methanolapillus ohkumae</name>
    <dbReference type="NCBI Taxonomy" id="3028298"/>
    <lineage>
        <taxon>Archaea</taxon>
        <taxon>Methanobacteriati</taxon>
        <taxon>Methanobacteriota</taxon>
        <taxon>Stenosarchaea group</taxon>
        <taxon>Methanomicrobia</taxon>
        <taxon>Methanosarcinales</taxon>
        <taxon>Methanosarcinaceae</taxon>
        <taxon>Methanolapillus</taxon>
    </lineage>
</organism>
<evidence type="ECO:0000313" key="2">
    <source>
        <dbReference type="EMBL" id="WNY27825.1"/>
    </source>
</evidence>
<name>A0AA96V8Y8_9EURY</name>
<feature type="transmembrane region" description="Helical" evidence="1">
    <location>
        <begin position="6"/>
        <end position="27"/>
    </location>
</feature>
<proteinExistence type="predicted"/>
<dbReference type="AlphaFoldDB" id="A0AA96V8Y8"/>
<keyword evidence="3" id="KW-1185">Reference proteome</keyword>